<evidence type="ECO:0000313" key="4">
    <source>
        <dbReference type="Proteomes" id="UP000241964"/>
    </source>
</evidence>
<reference evidence="3 4" key="1">
    <citation type="submission" date="2018-03" db="EMBL/GenBank/DDBJ databases">
        <title>Genomic Encyclopedia of Archaeal and Bacterial Type Strains, Phase II (KMG-II): from individual species to whole genera.</title>
        <authorList>
            <person name="Goeker M."/>
        </authorList>
    </citation>
    <scope>NUCLEOTIDE SEQUENCE [LARGE SCALE GENOMIC DNA]</scope>
    <source>
        <strain evidence="3 4">DSM 29057</strain>
    </source>
</reference>
<feature type="chain" id="PRO_5015143825" evidence="1">
    <location>
        <begin position="20"/>
        <end position="144"/>
    </location>
</feature>
<gene>
    <name evidence="3" type="ORF">CLV60_12728</name>
</gene>
<dbReference type="EMBL" id="PYAS01000027">
    <property type="protein sequence ID" value="PSL19239.1"/>
    <property type="molecule type" value="Genomic_DNA"/>
</dbReference>
<evidence type="ECO:0000313" key="3">
    <source>
        <dbReference type="EMBL" id="PSL19239.1"/>
    </source>
</evidence>
<dbReference type="InterPro" id="IPR027843">
    <property type="entry name" value="DUF4440"/>
</dbReference>
<keyword evidence="1" id="KW-0732">Signal</keyword>
<feature type="signal peptide" evidence="1">
    <location>
        <begin position="1"/>
        <end position="19"/>
    </location>
</feature>
<dbReference type="Proteomes" id="UP000241964">
    <property type="component" value="Unassembled WGS sequence"/>
</dbReference>
<accession>A0A2P8FBZ7</accession>
<keyword evidence="3" id="KW-0413">Isomerase</keyword>
<dbReference type="Pfam" id="PF14534">
    <property type="entry name" value="DUF4440"/>
    <property type="match status" value="1"/>
</dbReference>
<protein>
    <submittedName>
        <fullName evidence="3">Ketosteroid isomerase-like protein</fullName>
    </submittedName>
</protein>
<organism evidence="3 4">
    <name type="scientific">Dyadobacter jiangsuensis</name>
    <dbReference type="NCBI Taxonomy" id="1591085"/>
    <lineage>
        <taxon>Bacteria</taxon>
        <taxon>Pseudomonadati</taxon>
        <taxon>Bacteroidota</taxon>
        <taxon>Cytophagia</taxon>
        <taxon>Cytophagales</taxon>
        <taxon>Spirosomataceae</taxon>
        <taxon>Dyadobacter</taxon>
    </lineage>
</organism>
<dbReference type="RefSeq" id="WP_106599575.1">
    <property type="nucleotide sequence ID" value="NZ_PYAS01000027.1"/>
</dbReference>
<evidence type="ECO:0000259" key="2">
    <source>
        <dbReference type="Pfam" id="PF14534"/>
    </source>
</evidence>
<comment type="caution">
    <text evidence="3">The sequence shown here is derived from an EMBL/GenBank/DDBJ whole genome shotgun (WGS) entry which is preliminary data.</text>
</comment>
<feature type="domain" description="DUF4440" evidence="2">
    <location>
        <begin position="29"/>
        <end position="137"/>
    </location>
</feature>
<dbReference type="Gene3D" id="3.10.450.50">
    <property type="match status" value="1"/>
</dbReference>
<dbReference type="OrthoDB" id="120856at2"/>
<name>A0A2P8FBZ7_9BACT</name>
<proteinExistence type="predicted"/>
<keyword evidence="4" id="KW-1185">Reference proteome</keyword>
<dbReference type="AlphaFoldDB" id="A0A2P8FBZ7"/>
<evidence type="ECO:0000256" key="1">
    <source>
        <dbReference type="SAM" id="SignalP"/>
    </source>
</evidence>
<dbReference type="SUPFAM" id="SSF54427">
    <property type="entry name" value="NTF2-like"/>
    <property type="match status" value="1"/>
</dbReference>
<sequence length="144" mass="16567">MRNWLFTLILIGVALTARAQSPRDKDEILGILKRQEADWNKGDIRSFMNGYWESDSLMFVGKAGITYGYKPTYEGYLKRYPDRATMGTLKFSFLNFSFPGRDVAFVVGKFHLTRPEKGDLEGHYTLLFKKIKGKWLIVCDHTSG</sequence>
<dbReference type="InterPro" id="IPR032710">
    <property type="entry name" value="NTF2-like_dom_sf"/>
</dbReference>
<dbReference type="GO" id="GO:0016853">
    <property type="term" value="F:isomerase activity"/>
    <property type="evidence" value="ECO:0007669"/>
    <property type="project" value="UniProtKB-KW"/>
</dbReference>